<evidence type="ECO:0000313" key="2">
    <source>
        <dbReference type="EMBL" id="KKU75983.1"/>
    </source>
</evidence>
<comment type="caution">
    <text evidence="2">The sequence shown here is derived from an EMBL/GenBank/DDBJ whole genome shotgun (WGS) entry which is preliminary data.</text>
</comment>
<keyword evidence="1" id="KW-0732">Signal</keyword>
<protein>
    <submittedName>
        <fullName evidence="2">Uncharacterized protein</fullName>
    </submittedName>
</protein>
<dbReference type="EMBL" id="LCOK01000037">
    <property type="protein sequence ID" value="KKU75983.1"/>
    <property type="molecule type" value="Genomic_DNA"/>
</dbReference>
<gene>
    <name evidence="2" type="ORF">UY02_C0037G0002</name>
</gene>
<dbReference type="Proteomes" id="UP000034682">
    <property type="component" value="Unassembled WGS sequence"/>
</dbReference>
<feature type="chain" id="PRO_5002540229" evidence="1">
    <location>
        <begin position="21"/>
        <end position="91"/>
    </location>
</feature>
<sequence length="91" mass="9973">MKKKSLILIALAAVSGAALVGFTNNAVVEGFALVTEEEKLTEIEHRYQELETRYLAIIYGNLAEDAYEAGLVAQTTPRFIKPDSLVGFLVE</sequence>
<evidence type="ECO:0000313" key="3">
    <source>
        <dbReference type="Proteomes" id="UP000034682"/>
    </source>
</evidence>
<name>A0A0G1VCV6_9BACT</name>
<proteinExistence type="predicted"/>
<accession>A0A0G1VCV6</accession>
<reference evidence="2 3" key="1">
    <citation type="journal article" date="2015" name="Nature">
        <title>rRNA introns, odd ribosomes, and small enigmatic genomes across a large radiation of phyla.</title>
        <authorList>
            <person name="Brown C.T."/>
            <person name="Hug L.A."/>
            <person name="Thomas B.C."/>
            <person name="Sharon I."/>
            <person name="Castelle C.J."/>
            <person name="Singh A."/>
            <person name="Wilkins M.J."/>
            <person name="Williams K.H."/>
            <person name="Banfield J.F."/>
        </authorList>
    </citation>
    <scope>NUCLEOTIDE SEQUENCE [LARGE SCALE GENOMIC DNA]</scope>
</reference>
<feature type="signal peptide" evidence="1">
    <location>
        <begin position="1"/>
        <end position="20"/>
    </location>
</feature>
<organism evidence="2 3">
    <name type="scientific">Candidatus Giovannonibacteria bacterium GW2011_GWB1_47_6b</name>
    <dbReference type="NCBI Taxonomy" id="1618655"/>
    <lineage>
        <taxon>Bacteria</taxon>
        <taxon>Candidatus Giovannoniibacteriota</taxon>
    </lineage>
</organism>
<dbReference type="AlphaFoldDB" id="A0A0G1VCV6"/>
<evidence type="ECO:0000256" key="1">
    <source>
        <dbReference type="SAM" id="SignalP"/>
    </source>
</evidence>